<keyword evidence="6" id="KW-1185">Reference proteome</keyword>
<proteinExistence type="predicted"/>
<dbReference type="Proteomes" id="UP000029074">
    <property type="component" value="Unassembled WGS sequence"/>
</dbReference>
<evidence type="ECO:0000256" key="1">
    <source>
        <dbReference type="ARBA" id="ARBA00004196"/>
    </source>
</evidence>
<gene>
    <name evidence="5" type="ORF">BGLCM_0484</name>
</gene>
<name>A0A087AKS4_9BIFI</name>
<dbReference type="SUPFAM" id="SSF52833">
    <property type="entry name" value="Thioredoxin-like"/>
    <property type="match status" value="1"/>
</dbReference>
<evidence type="ECO:0000256" key="2">
    <source>
        <dbReference type="SAM" id="MobiDB-lite"/>
    </source>
</evidence>
<comment type="caution">
    <text evidence="5">The sequence shown here is derived from an EMBL/GenBank/DDBJ whole genome shotgun (WGS) entry which is preliminary data.</text>
</comment>
<dbReference type="OrthoDB" id="287365at2"/>
<dbReference type="InterPro" id="IPR014044">
    <property type="entry name" value="CAP_dom"/>
</dbReference>
<protein>
    <submittedName>
        <fullName evidence="5">Internalin</fullName>
    </submittedName>
</protein>
<evidence type="ECO:0000259" key="4">
    <source>
        <dbReference type="PROSITE" id="PS51272"/>
    </source>
</evidence>
<keyword evidence="3" id="KW-0732">Signal</keyword>
<dbReference type="PROSITE" id="PS51272">
    <property type="entry name" value="SLH"/>
    <property type="match status" value="1"/>
</dbReference>
<organism evidence="5 6">
    <name type="scientific">Bifidobacterium gallicum DSM 20093 = LMG 11596</name>
    <dbReference type="NCBI Taxonomy" id="561180"/>
    <lineage>
        <taxon>Bacteria</taxon>
        <taxon>Bacillati</taxon>
        <taxon>Actinomycetota</taxon>
        <taxon>Actinomycetes</taxon>
        <taxon>Bifidobacteriales</taxon>
        <taxon>Bifidobacteriaceae</taxon>
        <taxon>Bifidobacterium</taxon>
    </lineage>
</organism>
<comment type="subcellular location">
    <subcellularLocation>
        <location evidence="1">Cell envelope</location>
    </subcellularLocation>
</comment>
<dbReference type="Gene3D" id="2.60.40.1080">
    <property type="match status" value="1"/>
</dbReference>
<dbReference type="InterPro" id="IPR013378">
    <property type="entry name" value="InlB-like_B-rpt"/>
</dbReference>
<dbReference type="InterPro" id="IPR001119">
    <property type="entry name" value="SLH_dom"/>
</dbReference>
<dbReference type="SUPFAM" id="SSF49373">
    <property type="entry name" value="Invasin/intimin cell-adhesion fragments"/>
    <property type="match status" value="1"/>
</dbReference>
<evidence type="ECO:0000313" key="5">
    <source>
        <dbReference type="EMBL" id="KFI59374.1"/>
    </source>
</evidence>
<dbReference type="Pfam" id="PF02368">
    <property type="entry name" value="Big_2"/>
    <property type="match status" value="1"/>
</dbReference>
<feature type="signal peptide" evidence="3">
    <location>
        <begin position="1"/>
        <end position="26"/>
    </location>
</feature>
<dbReference type="NCBIfam" id="TIGR02543">
    <property type="entry name" value="List_Bact_rpt"/>
    <property type="match status" value="2"/>
</dbReference>
<dbReference type="AlphaFoldDB" id="A0A087AKS4"/>
<dbReference type="InterPro" id="IPR003343">
    <property type="entry name" value="Big_2"/>
</dbReference>
<feature type="domain" description="SLH" evidence="4">
    <location>
        <begin position="828"/>
        <end position="895"/>
    </location>
</feature>
<dbReference type="EMBL" id="JGYW01000003">
    <property type="protein sequence ID" value="KFI59374.1"/>
    <property type="molecule type" value="Genomic_DNA"/>
</dbReference>
<dbReference type="Gene3D" id="2.60.40.4270">
    <property type="entry name" value="Listeria-Bacteroides repeat domain"/>
    <property type="match status" value="3"/>
</dbReference>
<evidence type="ECO:0000256" key="3">
    <source>
        <dbReference type="SAM" id="SignalP"/>
    </source>
</evidence>
<dbReference type="InterPro" id="IPR008964">
    <property type="entry name" value="Invasin/intimin_cell_adhesion"/>
</dbReference>
<feature type="region of interest" description="Disordered" evidence="2">
    <location>
        <begin position="45"/>
        <end position="67"/>
    </location>
</feature>
<dbReference type="GO" id="GO:0030313">
    <property type="term" value="C:cell envelope"/>
    <property type="evidence" value="ECO:0007669"/>
    <property type="project" value="UniProtKB-SubCell"/>
</dbReference>
<dbReference type="Pfam" id="PF09479">
    <property type="entry name" value="Flg_new"/>
    <property type="match status" value="3"/>
</dbReference>
<dbReference type="Pfam" id="PF00188">
    <property type="entry name" value="CAP"/>
    <property type="match status" value="1"/>
</dbReference>
<feature type="chain" id="PRO_5001818484" evidence="3">
    <location>
        <begin position="27"/>
        <end position="957"/>
    </location>
</feature>
<sequence length="957" mass="102786">MKRLNSMIAALISIALLCIGIPVAQATELIEPNVAAELTQGLPSSSITDTGETIQREVSGDTQSRRSNRRMLAARASIQSQNISFTDTTGNVVRLNDYAGSPRVIIGGSYSCPHTQSAVAEAAALTNVAGFEHAQFFVMNFQAASVAEFVSQYAPSASARVHVEAGESNWTLWKLIDGVAPTTTSINLPAVFYIDGNGTIVDYTNGSTSLRDGMARNFGLEEPNSKGLTTDVSLGISGVTVFTTETVDQQAVYASALNTVKKWRQDALNDTAIKLPYNGSYKTVREYLKAAGISEATYLNPQWSQTLERIALQRAIEIYDYAGLVHTRPNDDSCFTATYNGAHANGEIIAAGFSDIADTIDRGWAGGEKADYIKEINGQPHGQTGHYVNLITPENQYYGFAGASENAYGTSWAGESSQSLSGTTTPLNLKGTYEFSIRVSEARLDQGVNLVLPDRMAPNRTAQAKAKLAYMNGRYELRGDWKSSNTAVATVDANGNVAARSAGTTTISVTQHNRTYSKQLTVATTTVSFAGNGSTSGATNAITGAQDDVVTLPTSGFARTGYTFTSWNTKADGTGTTYQAGARYTLPAQNVTLYAQWKINTYTVTFNANGGSAVASQTVTHGNKASAPANPTRTGYTFQGWYTAASGGTKFDFNTAITANRTLYAQWKINTYTVTFNANGGKFLPNKADTISKSVDYGKSVTAPAANTMSRPIGHQFSGWYTAKTGGSKAELSKGVTGNMTLYAHWDTIMFSDVRLPGADGKGGTSHAEHVQWMAASYLADGYDNGDGTYRYEGLTRVYRQDMAAFLRRLAVKDKIGDAATWTPSATDWNRFKDVTRNTPHAEDILWLAHAGISEGWKASDGSATFRPMDTVKRQDMAAFLKRMADKAGKSSGVAPKSFSDVTDETPHAAEIGWLGGAGISIGYANADGTRRFGGMTPVYRQDMAAFMHHLDTRLTQ</sequence>
<dbReference type="Pfam" id="PF00395">
    <property type="entry name" value="SLH"/>
    <property type="match status" value="1"/>
</dbReference>
<reference evidence="5 6" key="1">
    <citation type="submission" date="2014-03" db="EMBL/GenBank/DDBJ databases">
        <title>Genomics of Bifidobacteria.</title>
        <authorList>
            <person name="Ventura M."/>
            <person name="Milani C."/>
            <person name="Lugli G.A."/>
        </authorList>
    </citation>
    <scope>NUCLEOTIDE SEQUENCE [LARGE SCALE GENOMIC DNA]</scope>
    <source>
        <strain evidence="5 6">LMG 11596</strain>
    </source>
</reference>
<dbReference type="InterPro" id="IPR036249">
    <property type="entry name" value="Thioredoxin-like_sf"/>
</dbReference>
<evidence type="ECO:0000313" key="6">
    <source>
        <dbReference type="Proteomes" id="UP000029074"/>
    </source>
</evidence>
<dbReference type="InterPro" id="IPR042229">
    <property type="entry name" value="Listeria/Bacterioides_rpt_sf"/>
</dbReference>
<accession>A0A087AKS4</accession>
<dbReference type="Gene3D" id="3.40.30.10">
    <property type="entry name" value="Glutaredoxin"/>
    <property type="match status" value="1"/>
</dbReference>